<accession>A0A1U7D5L8</accession>
<keyword evidence="4" id="KW-0670">Pyruvate</keyword>
<dbReference type="EMBL" id="CP014796">
    <property type="protein sequence ID" value="APX23413.1"/>
    <property type="molecule type" value="Genomic_DNA"/>
</dbReference>
<evidence type="ECO:0000313" key="4">
    <source>
        <dbReference type="EMBL" id="APX23413.1"/>
    </source>
</evidence>
<evidence type="ECO:0000259" key="3">
    <source>
        <dbReference type="Pfam" id="PF02826"/>
    </source>
</evidence>
<gene>
    <name evidence="4" type="ORF">Ga0080559_TMP2617</name>
</gene>
<evidence type="ECO:0000256" key="2">
    <source>
        <dbReference type="ARBA" id="ARBA00023027"/>
    </source>
</evidence>
<dbReference type="Proteomes" id="UP000186559">
    <property type="component" value="Chromosome"/>
</dbReference>
<dbReference type="Pfam" id="PF02826">
    <property type="entry name" value="2-Hacid_dh_C"/>
    <property type="match status" value="1"/>
</dbReference>
<evidence type="ECO:0000256" key="1">
    <source>
        <dbReference type="ARBA" id="ARBA00023002"/>
    </source>
</evidence>
<dbReference type="Gene3D" id="3.40.50.720">
    <property type="entry name" value="NAD(P)-binding Rossmann-like Domain"/>
    <property type="match status" value="2"/>
</dbReference>
<keyword evidence="2" id="KW-0520">NAD</keyword>
<dbReference type="PANTHER" id="PTHR43333:SF1">
    <property type="entry name" value="D-ISOMER SPECIFIC 2-HYDROXYACID DEHYDROGENASE NAD-BINDING DOMAIN-CONTAINING PROTEIN"/>
    <property type="match status" value="1"/>
</dbReference>
<dbReference type="CDD" id="cd12164">
    <property type="entry name" value="GDH_like_2"/>
    <property type="match status" value="1"/>
</dbReference>
<dbReference type="EC" id="1.1.1.81" evidence="4"/>
<protein>
    <submittedName>
        <fullName evidence="4">Glyoxylate/hydroxypyruvate reductase A</fullName>
        <ecNumber evidence="4">1.1.1.79</ecNumber>
        <ecNumber evidence="4">1.1.1.81</ecNumber>
    </submittedName>
</protein>
<dbReference type="InterPro" id="IPR036291">
    <property type="entry name" value="NAD(P)-bd_dom_sf"/>
</dbReference>
<dbReference type="KEGG" id="tpro:Ga0080559_TMP2617"/>
<dbReference type="EC" id="1.1.1.79" evidence="4"/>
<reference evidence="4 5" key="1">
    <citation type="submission" date="2016-03" db="EMBL/GenBank/DDBJ databases">
        <title>Deep-sea bacteria in the southern Pacific.</title>
        <authorList>
            <person name="Tang K."/>
        </authorList>
    </citation>
    <scope>NUCLEOTIDE SEQUENCE [LARGE SCALE GENOMIC DNA]</scope>
    <source>
        <strain evidence="4 5">JLT2016</strain>
    </source>
</reference>
<dbReference type="STRING" id="1229727.Ga0080559_TMP2617"/>
<dbReference type="InterPro" id="IPR006140">
    <property type="entry name" value="D-isomer_DH_NAD-bd"/>
</dbReference>
<dbReference type="AlphaFoldDB" id="A0A1U7D5L8"/>
<name>A0A1U7D5L8_9RHOB</name>
<dbReference type="OrthoDB" id="9787219at2"/>
<dbReference type="SUPFAM" id="SSF51735">
    <property type="entry name" value="NAD(P)-binding Rossmann-fold domains"/>
    <property type="match status" value="1"/>
</dbReference>
<proteinExistence type="predicted"/>
<organism evidence="4 5">
    <name type="scientific">Salipiger profundus</name>
    <dbReference type="NCBI Taxonomy" id="1229727"/>
    <lineage>
        <taxon>Bacteria</taxon>
        <taxon>Pseudomonadati</taxon>
        <taxon>Pseudomonadota</taxon>
        <taxon>Alphaproteobacteria</taxon>
        <taxon>Rhodobacterales</taxon>
        <taxon>Roseobacteraceae</taxon>
        <taxon>Salipiger</taxon>
    </lineage>
</organism>
<sequence>MGLLLLTNEARAKTWKRVFDDAGEEIILSEAAVSNPAAVSCLACWVPPADLSVYPNLKALLSTGAGVDQMPPLPEGVALVRCDVAGISEMVRDWVLMAVLMLQRQMPLYLQQARAGQWETHLTRSASAFRVGIMGMGRIGQLAARALGACGFDVAGYSRSGRPVEGCEIYGPDRLAAFLGRTDILVCLLPLTAETRGMLNADLFAQLPDGAMLVHAGRGAQLDMAALRGALDSGRLASAMIDVTDPEPLPEGHWAWTHPQLIVTPHIGAETDAEAGAQHALEVVRALRAGAPIPGQVDRDAGY</sequence>
<keyword evidence="1 4" id="KW-0560">Oxidoreductase</keyword>
<dbReference type="RefSeq" id="WP_076623469.1">
    <property type="nucleotide sequence ID" value="NZ_BMEW01000025.1"/>
</dbReference>
<dbReference type="GO" id="GO:0030267">
    <property type="term" value="F:glyoxylate reductase (NADPH) activity"/>
    <property type="evidence" value="ECO:0007669"/>
    <property type="project" value="UniProtKB-EC"/>
</dbReference>
<feature type="domain" description="D-isomer specific 2-hydroxyacid dehydrogenase NAD-binding" evidence="3">
    <location>
        <begin position="96"/>
        <end position="268"/>
    </location>
</feature>
<evidence type="ECO:0000313" key="5">
    <source>
        <dbReference type="Proteomes" id="UP000186559"/>
    </source>
</evidence>
<keyword evidence="5" id="KW-1185">Reference proteome</keyword>
<dbReference type="GO" id="GO:0016618">
    <property type="term" value="F:hydroxypyruvate reductase [NAD(P)H] activity"/>
    <property type="evidence" value="ECO:0007669"/>
    <property type="project" value="UniProtKB-EC"/>
</dbReference>
<dbReference type="GO" id="GO:0051287">
    <property type="term" value="F:NAD binding"/>
    <property type="evidence" value="ECO:0007669"/>
    <property type="project" value="InterPro"/>
</dbReference>
<dbReference type="PANTHER" id="PTHR43333">
    <property type="entry name" value="2-HACID_DH_C DOMAIN-CONTAINING PROTEIN"/>
    <property type="match status" value="1"/>
</dbReference>